<dbReference type="PANTHER" id="PTHR46268:SF6">
    <property type="entry name" value="UNIVERSAL STRESS PROTEIN UP12"/>
    <property type="match status" value="1"/>
</dbReference>
<dbReference type="AlphaFoldDB" id="A0A328F9Y3"/>
<dbReference type="OrthoDB" id="5420527at2"/>
<sequence>MTAKILIPFDETECAQNTVTYVGENLNKDDEVTLFHVVPNTAAACGLNSPSLTPYFEKERNSFCRMEEKREKVIRDTLEAARNKLINAGFAKDKVYIKTQPQGKKISDDIIHEAQKGKYNTVAMGRSSTSGLKEFFIGSNASRVMHTLNIPVVIVD</sequence>
<dbReference type="InterPro" id="IPR014729">
    <property type="entry name" value="Rossmann-like_a/b/a_fold"/>
</dbReference>
<reference evidence="4 5" key="1">
    <citation type="submission" date="2018-06" db="EMBL/GenBank/DDBJ databases">
        <title>Complete Genome Sequence of Desulfobacter hydrogenophilus (DSM3380).</title>
        <authorList>
            <person name="Marietou A."/>
            <person name="Schreiber L."/>
            <person name="Marshall I."/>
            <person name="Jorgensen B."/>
        </authorList>
    </citation>
    <scope>NUCLEOTIDE SEQUENCE [LARGE SCALE GENOMIC DNA]</scope>
    <source>
        <strain evidence="4 5">DSM 3380</strain>
    </source>
</reference>
<dbReference type="Pfam" id="PF00582">
    <property type="entry name" value="Usp"/>
    <property type="match status" value="1"/>
</dbReference>
<evidence type="ECO:0000313" key="6">
    <source>
        <dbReference type="Proteomes" id="UP000293902"/>
    </source>
</evidence>
<evidence type="ECO:0000313" key="4">
    <source>
        <dbReference type="EMBL" id="RAM00490.1"/>
    </source>
</evidence>
<dbReference type="SUPFAM" id="SSF52402">
    <property type="entry name" value="Adenine nucleotide alpha hydrolases-like"/>
    <property type="match status" value="1"/>
</dbReference>
<keyword evidence="6" id="KW-1185">Reference proteome</keyword>
<dbReference type="EMBL" id="CP036313">
    <property type="protein sequence ID" value="QBH13386.1"/>
    <property type="molecule type" value="Genomic_DNA"/>
</dbReference>
<reference evidence="3 6" key="2">
    <citation type="submission" date="2019-02" db="EMBL/GenBank/DDBJ databases">
        <title>Complete genome sequence of Desulfobacter hydrogenophilus AcRS1.</title>
        <authorList>
            <person name="Marietou A."/>
            <person name="Lund M.B."/>
            <person name="Marshall I.P.G."/>
            <person name="Schreiber L."/>
            <person name="Jorgensen B."/>
        </authorList>
    </citation>
    <scope>NUCLEOTIDE SEQUENCE [LARGE SCALE GENOMIC DNA]</scope>
    <source>
        <strain evidence="3 6">AcRS1</strain>
    </source>
</reference>
<organism evidence="4 5">
    <name type="scientific">Desulfobacter hydrogenophilus</name>
    <dbReference type="NCBI Taxonomy" id="2291"/>
    <lineage>
        <taxon>Bacteria</taxon>
        <taxon>Pseudomonadati</taxon>
        <taxon>Thermodesulfobacteriota</taxon>
        <taxon>Desulfobacteria</taxon>
        <taxon>Desulfobacterales</taxon>
        <taxon>Desulfobacteraceae</taxon>
        <taxon>Desulfobacter</taxon>
    </lineage>
</organism>
<comment type="similarity">
    <text evidence="1">Belongs to the universal stress protein A family.</text>
</comment>
<dbReference type="Proteomes" id="UP000293902">
    <property type="component" value="Chromosome"/>
</dbReference>
<feature type="domain" description="UspA" evidence="2">
    <location>
        <begin position="1"/>
        <end position="155"/>
    </location>
</feature>
<evidence type="ECO:0000256" key="1">
    <source>
        <dbReference type="ARBA" id="ARBA00008791"/>
    </source>
</evidence>
<dbReference type="PRINTS" id="PR01438">
    <property type="entry name" value="UNVRSLSTRESS"/>
</dbReference>
<dbReference type="Gene3D" id="3.40.50.620">
    <property type="entry name" value="HUPs"/>
    <property type="match status" value="1"/>
</dbReference>
<evidence type="ECO:0000313" key="5">
    <source>
        <dbReference type="Proteomes" id="UP000248798"/>
    </source>
</evidence>
<dbReference type="Proteomes" id="UP000248798">
    <property type="component" value="Unassembled WGS sequence"/>
</dbReference>
<dbReference type="EMBL" id="QLNI01000046">
    <property type="protein sequence ID" value="RAM00490.1"/>
    <property type="molecule type" value="Genomic_DNA"/>
</dbReference>
<dbReference type="InterPro" id="IPR006015">
    <property type="entry name" value="Universal_stress_UspA"/>
</dbReference>
<dbReference type="InterPro" id="IPR006016">
    <property type="entry name" value="UspA"/>
</dbReference>
<protein>
    <submittedName>
        <fullName evidence="4">Universal stress protein</fullName>
    </submittedName>
</protein>
<dbReference type="PANTHER" id="PTHR46268">
    <property type="entry name" value="STRESS RESPONSE PROTEIN NHAX"/>
    <property type="match status" value="1"/>
</dbReference>
<dbReference type="CDD" id="cd00293">
    <property type="entry name" value="USP-like"/>
    <property type="match status" value="1"/>
</dbReference>
<name>A0A328F9Y3_9BACT</name>
<proteinExistence type="inferred from homology"/>
<accession>A0A328F9Y3</accession>
<evidence type="ECO:0000259" key="2">
    <source>
        <dbReference type="Pfam" id="PF00582"/>
    </source>
</evidence>
<gene>
    <name evidence="4" type="ORF">DO021_18770</name>
    <name evidence="3" type="ORF">EYB58_10915</name>
</gene>
<dbReference type="RefSeq" id="WP_111959521.1">
    <property type="nucleotide sequence ID" value="NZ_CP036313.1"/>
</dbReference>
<evidence type="ECO:0000313" key="3">
    <source>
        <dbReference type="EMBL" id="QBH13386.1"/>
    </source>
</evidence>